<evidence type="ECO:0000256" key="3">
    <source>
        <dbReference type="ARBA" id="ARBA00022475"/>
    </source>
</evidence>
<comment type="subunit">
    <text evidence="9">The Tat system comprises two distinct complexes: a TatABC complex, containing multiple copies of TatA, TatB and TatC subunits, and a separate TatA complex, containing only TatA subunits. Substrates initially bind to the TatABC complex, which probably triggers association of the separate TatA complex to form the active translocon.</text>
</comment>
<sequence length="107" mass="11625">MGELSVWHWLIVALVFVMLFGAKRLPDTARSLGQALRLFKRETSRLGDDDDPEVPADRPQDVLPQQAQPQVASAQDASSHDPRTGYGASGPSSSGEPEDRRRPDGTG</sequence>
<keyword evidence="6 9" id="KW-1133">Transmembrane helix</keyword>
<evidence type="ECO:0000256" key="1">
    <source>
        <dbReference type="ARBA" id="ARBA00004162"/>
    </source>
</evidence>
<organism evidence="11 12">
    <name type="scientific">Planotetraspora silvatica</name>
    <dbReference type="NCBI Taxonomy" id="234614"/>
    <lineage>
        <taxon>Bacteria</taxon>
        <taxon>Bacillati</taxon>
        <taxon>Actinomycetota</taxon>
        <taxon>Actinomycetes</taxon>
        <taxon>Streptosporangiales</taxon>
        <taxon>Streptosporangiaceae</taxon>
        <taxon>Planotetraspora</taxon>
    </lineage>
</organism>
<dbReference type="AlphaFoldDB" id="A0A8J3UTH5"/>
<keyword evidence="4 9" id="KW-0812">Transmembrane</keyword>
<dbReference type="InterPro" id="IPR003369">
    <property type="entry name" value="TatA/B/E"/>
</dbReference>
<evidence type="ECO:0000313" key="11">
    <source>
        <dbReference type="EMBL" id="GII50411.1"/>
    </source>
</evidence>
<keyword evidence="5 9" id="KW-0653">Protein transport</keyword>
<keyword evidence="12" id="KW-1185">Reference proteome</keyword>
<dbReference type="NCBIfam" id="TIGR01411">
    <property type="entry name" value="tatAE"/>
    <property type="match status" value="1"/>
</dbReference>
<feature type="compositionally biased region" description="Low complexity" evidence="10">
    <location>
        <begin position="61"/>
        <end position="77"/>
    </location>
</feature>
<keyword evidence="3 9" id="KW-1003">Cell membrane</keyword>
<evidence type="ECO:0000256" key="7">
    <source>
        <dbReference type="ARBA" id="ARBA00023010"/>
    </source>
</evidence>
<comment type="caution">
    <text evidence="11">The sequence shown here is derived from an EMBL/GenBank/DDBJ whole genome shotgun (WGS) entry which is preliminary data.</text>
</comment>
<dbReference type="NCBIfam" id="NF001854">
    <property type="entry name" value="PRK00575.1"/>
    <property type="match status" value="1"/>
</dbReference>
<evidence type="ECO:0000256" key="5">
    <source>
        <dbReference type="ARBA" id="ARBA00022927"/>
    </source>
</evidence>
<protein>
    <recommendedName>
        <fullName evidence="9">Sec-independent protein translocase protein TatA</fullName>
    </recommendedName>
</protein>
<feature type="compositionally biased region" description="Basic and acidic residues" evidence="10">
    <location>
        <begin position="97"/>
        <end position="107"/>
    </location>
</feature>
<dbReference type="PANTHER" id="PTHR42982">
    <property type="entry name" value="SEC-INDEPENDENT PROTEIN TRANSLOCASE PROTEIN TATA"/>
    <property type="match status" value="1"/>
</dbReference>
<dbReference type="InterPro" id="IPR006312">
    <property type="entry name" value="TatA/E"/>
</dbReference>
<evidence type="ECO:0000256" key="10">
    <source>
        <dbReference type="SAM" id="MobiDB-lite"/>
    </source>
</evidence>
<dbReference type="HAMAP" id="MF_00236">
    <property type="entry name" value="TatA_E"/>
    <property type="match status" value="1"/>
</dbReference>
<accession>A0A8J3UTH5</accession>
<comment type="function">
    <text evidence="9">Part of the twin-arginine translocation (Tat) system that transports large folded proteins containing a characteristic twin-arginine motif in their signal peptide across membranes. TatA could form the protein-conducting channel of the Tat system.</text>
</comment>
<proteinExistence type="inferred from homology"/>
<dbReference type="EMBL" id="BOOQ01000051">
    <property type="protein sequence ID" value="GII50411.1"/>
    <property type="molecule type" value="Genomic_DNA"/>
</dbReference>
<dbReference type="GO" id="GO:0033281">
    <property type="term" value="C:TAT protein transport complex"/>
    <property type="evidence" value="ECO:0007669"/>
    <property type="project" value="UniProtKB-UniRule"/>
</dbReference>
<dbReference type="Proteomes" id="UP000644610">
    <property type="component" value="Unassembled WGS sequence"/>
</dbReference>
<evidence type="ECO:0000256" key="2">
    <source>
        <dbReference type="ARBA" id="ARBA00022448"/>
    </source>
</evidence>
<evidence type="ECO:0000256" key="8">
    <source>
        <dbReference type="ARBA" id="ARBA00023136"/>
    </source>
</evidence>
<evidence type="ECO:0000256" key="4">
    <source>
        <dbReference type="ARBA" id="ARBA00022692"/>
    </source>
</evidence>
<dbReference type="PANTHER" id="PTHR42982:SF8">
    <property type="entry name" value="SEC-INDEPENDENT PROTEIN TRANSLOCASE PROTEIN TATA"/>
    <property type="match status" value="1"/>
</dbReference>
<dbReference type="RefSeq" id="WP_344050615.1">
    <property type="nucleotide sequence ID" value="NZ_BAAAKY010000011.1"/>
</dbReference>
<dbReference type="Gene3D" id="1.20.5.3310">
    <property type="match status" value="1"/>
</dbReference>
<comment type="similarity">
    <text evidence="9">Belongs to the TatA/E family.</text>
</comment>
<name>A0A8J3UTH5_9ACTN</name>
<comment type="subcellular location">
    <subcellularLocation>
        <location evidence="1 9">Cell membrane</location>
        <topology evidence="1 9">Single-pass membrane protein</topology>
    </subcellularLocation>
</comment>
<dbReference type="GO" id="GO:0008320">
    <property type="term" value="F:protein transmembrane transporter activity"/>
    <property type="evidence" value="ECO:0007669"/>
    <property type="project" value="UniProtKB-UniRule"/>
</dbReference>
<evidence type="ECO:0000313" key="12">
    <source>
        <dbReference type="Proteomes" id="UP000644610"/>
    </source>
</evidence>
<evidence type="ECO:0000256" key="9">
    <source>
        <dbReference type="HAMAP-Rule" id="MF_00236"/>
    </source>
</evidence>
<keyword evidence="2 9" id="KW-0813">Transport</keyword>
<keyword evidence="7 9" id="KW-0811">Translocation</keyword>
<feature type="region of interest" description="Disordered" evidence="10">
    <location>
        <begin position="41"/>
        <end position="107"/>
    </location>
</feature>
<reference evidence="11" key="1">
    <citation type="submission" date="2021-01" db="EMBL/GenBank/DDBJ databases">
        <title>Whole genome shotgun sequence of Planotetraspora silvatica NBRC 100141.</title>
        <authorList>
            <person name="Komaki H."/>
            <person name="Tamura T."/>
        </authorList>
    </citation>
    <scope>NUCLEOTIDE SEQUENCE</scope>
    <source>
        <strain evidence="11">NBRC 100141</strain>
    </source>
</reference>
<evidence type="ECO:0000256" key="6">
    <source>
        <dbReference type="ARBA" id="ARBA00022989"/>
    </source>
</evidence>
<gene>
    <name evidence="9 11" type="primary">tatA</name>
    <name evidence="11" type="ORF">Psi02_68350</name>
</gene>
<dbReference type="Pfam" id="PF02416">
    <property type="entry name" value="TatA_B_E"/>
    <property type="match status" value="1"/>
</dbReference>
<feature type="transmembrane region" description="Helical" evidence="9">
    <location>
        <begin position="6"/>
        <end position="22"/>
    </location>
</feature>
<keyword evidence="8 9" id="KW-0472">Membrane</keyword>
<dbReference type="GO" id="GO:0043953">
    <property type="term" value="P:protein transport by the Tat complex"/>
    <property type="evidence" value="ECO:0007669"/>
    <property type="project" value="UniProtKB-UniRule"/>
</dbReference>